<protein>
    <submittedName>
        <fullName evidence="2">Uncharacterized protein LOC136085317</fullName>
    </submittedName>
</protein>
<dbReference type="Proteomes" id="UP001652625">
    <property type="component" value="Chromosome 09"/>
</dbReference>
<organism evidence="1 2">
    <name type="scientific">Hydra vulgaris</name>
    <name type="common">Hydra</name>
    <name type="synonym">Hydra attenuata</name>
    <dbReference type="NCBI Taxonomy" id="6087"/>
    <lineage>
        <taxon>Eukaryota</taxon>
        <taxon>Metazoa</taxon>
        <taxon>Cnidaria</taxon>
        <taxon>Hydrozoa</taxon>
        <taxon>Hydroidolina</taxon>
        <taxon>Anthoathecata</taxon>
        <taxon>Aplanulata</taxon>
        <taxon>Hydridae</taxon>
        <taxon>Hydra</taxon>
    </lineage>
</organism>
<evidence type="ECO:0000313" key="1">
    <source>
        <dbReference type="Proteomes" id="UP001652625"/>
    </source>
</evidence>
<keyword evidence="1" id="KW-1185">Reference proteome</keyword>
<gene>
    <name evidence="2" type="primary">LOC136085317</name>
</gene>
<proteinExistence type="predicted"/>
<reference evidence="2" key="1">
    <citation type="submission" date="2025-08" db="UniProtKB">
        <authorList>
            <consortium name="RefSeq"/>
        </authorList>
    </citation>
    <scope>IDENTIFICATION</scope>
</reference>
<dbReference type="RefSeq" id="XP_065662684.1">
    <property type="nucleotide sequence ID" value="XM_065806612.1"/>
</dbReference>
<sequence>MNLNPLKRTSILLIDEVYVKASLLYQRGALFGQAVNYPEKLAKTILSFMIECLFGGPEFICRAQPVANCTSEFQFAQCQQIVDTINNIENSKTLVIITDGNRVNQRFFGMFKTVDSKPWLTTSERIQRLKIKHLKVLLYLLKNNFFSNVVNVKAPGAGIQFKNELCGEIYSVGDQQLQLLRDIAELLNFMKPTGKRVKQLTLDTSNAIAHSCYGFIDLVETLLSNGAKYVLLGWFSTDPLEKAFSKLRQGSGGTYFINAKSVIEKINIQHTKLILQLDIPVDGIDGHTCDICFRDISTDEKELLDNILDLESSVNKSTLVAIVYIAGYVQKSEIKIYVDSTNYYYKCGSYRYSLNRGGLEILSDTLV</sequence>
<evidence type="ECO:0000313" key="2">
    <source>
        <dbReference type="RefSeq" id="XP_065662684.1"/>
    </source>
</evidence>
<dbReference type="GeneID" id="136085317"/>
<name>A0ABM4CLM0_HYDVU</name>
<accession>A0ABM4CLM0</accession>